<name>A0ABY5MG62_9HYPH</name>
<feature type="transmembrane region" description="Helical" evidence="1">
    <location>
        <begin position="75"/>
        <end position="93"/>
    </location>
</feature>
<dbReference type="EMBL" id="CP030941">
    <property type="protein sequence ID" value="UUP16777.1"/>
    <property type="molecule type" value="Genomic_DNA"/>
</dbReference>
<feature type="transmembrane region" description="Helical" evidence="1">
    <location>
        <begin position="12"/>
        <end position="33"/>
    </location>
</feature>
<dbReference type="RefSeq" id="WP_338529180.1">
    <property type="nucleotide sequence ID" value="NZ_CP030941.1"/>
</dbReference>
<evidence type="ECO:0000313" key="3">
    <source>
        <dbReference type="EMBL" id="UUP16777.1"/>
    </source>
</evidence>
<keyword evidence="1" id="KW-1133">Transmembrane helix</keyword>
<evidence type="ECO:0000313" key="4">
    <source>
        <dbReference type="Proteomes" id="UP001342418"/>
    </source>
</evidence>
<feature type="domain" description="DUF1468" evidence="2">
    <location>
        <begin position="15"/>
        <end position="148"/>
    </location>
</feature>
<accession>A0ABY5MG62</accession>
<evidence type="ECO:0000259" key="2">
    <source>
        <dbReference type="Pfam" id="PF07331"/>
    </source>
</evidence>
<feature type="transmembrane region" description="Helical" evidence="1">
    <location>
        <begin position="99"/>
        <end position="116"/>
    </location>
</feature>
<gene>
    <name evidence="3" type="ORF">NTH_01224</name>
</gene>
<feature type="transmembrane region" description="Helical" evidence="1">
    <location>
        <begin position="125"/>
        <end position="145"/>
    </location>
</feature>
<proteinExistence type="predicted"/>
<keyword evidence="1" id="KW-0812">Transmembrane</keyword>
<feature type="transmembrane region" description="Helical" evidence="1">
    <location>
        <begin position="45"/>
        <end position="63"/>
    </location>
</feature>
<keyword evidence="1" id="KW-0472">Membrane</keyword>
<protein>
    <recommendedName>
        <fullName evidence="2">DUF1468 domain-containing protein</fullName>
    </recommendedName>
</protein>
<organism evidence="3 4">
    <name type="scientific">Nitratireductor thuwali</name>
    <dbReference type="NCBI Taxonomy" id="2267699"/>
    <lineage>
        <taxon>Bacteria</taxon>
        <taxon>Pseudomonadati</taxon>
        <taxon>Pseudomonadota</taxon>
        <taxon>Alphaproteobacteria</taxon>
        <taxon>Hyphomicrobiales</taxon>
        <taxon>Phyllobacteriaceae</taxon>
        <taxon>Nitratireductor</taxon>
    </lineage>
</organism>
<reference evidence="3 4" key="1">
    <citation type="submission" date="2018-07" db="EMBL/GenBank/DDBJ databases">
        <title>Genome sequence of Nitratireductor thuwali#1536.</title>
        <authorList>
            <person name="Michoud G."/>
            <person name="Merlino G."/>
            <person name="Sefrji F.O."/>
            <person name="Daffonchio D."/>
        </authorList>
    </citation>
    <scope>NUCLEOTIDE SEQUENCE [LARGE SCALE GENOMIC DNA]</scope>
    <source>
        <strain evidence="4">Nit1536</strain>
    </source>
</reference>
<dbReference type="Proteomes" id="UP001342418">
    <property type="component" value="Chromosome"/>
</dbReference>
<dbReference type="InterPro" id="IPR009936">
    <property type="entry name" value="DUF1468"/>
</dbReference>
<keyword evidence="4" id="KW-1185">Reference proteome</keyword>
<evidence type="ECO:0000256" key="1">
    <source>
        <dbReference type="SAM" id="Phobius"/>
    </source>
</evidence>
<dbReference type="Pfam" id="PF07331">
    <property type="entry name" value="TctB"/>
    <property type="match status" value="1"/>
</dbReference>
<sequence>MAVQQQRWRSRLLLPVFLFLLTTIYVAATFQITPQFSEGLVGPRFLPLLASLLMYVALAHIIWRDLASDETSEAGSFLQPVAAVVATAVYIAVFKPLGYSLATLLYVLFLFHIFRYQQGRPVLRLLYAIAVAIVFYGLFALVFGVRLPTLLDVI</sequence>